<accession>A0A1H9UD21</accession>
<evidence type="ECO:0000256" key="1">
    <source>
        <dbReference type="SAM" id="Phobius"/>
    </source>
</evidence>
<evidence type="ECO:0000313" key="4">
    <source>
        <dbReference type="Proteomes" id="UP000199019"/>
    </source>
</evidence>
<feature type="domain" description="TadE-like" evidence="2">
    <location>
        <begin position="16"/>
        <end position="58"/>
    </location>
</feature>
<keyword evidence="4" id="KW-1185">Reference proteome</keyword>
<organism evidence="3 4">
    <name type="scientific">Pedococcus cremeus</name>
    <dbReference type="NCBI Taxonomy" id="587636"/>
    <lineage>
        <taxon>Bacteria</taxon>
        <taxon>Bacillati</taxon>
        <taxon>Actinomycetota</taxon>
        <taxon>Actinomycetes</taxon>
        <taxon>Micrococcales</taxon>
        <taxon>Intrasporangiaceae</taxon>
        <taxon>Pedococcus</taxon>
    </lineage>
</organism>
<dbReference type="InterPro" id="IPR012495">
    <property type="entry name" value="TadE-like_dom"/>
</dbReference>
<sequence length="134" mass="13741">MAIQQQGRRAGAGERGSAVTDFVMVSALVAVLFVAVFQLGLALHVRNTLISCAAEGARLGARANADPDDGAARARELITTSLTARYARQVTAHVVDAGGVRAVAVEVVAPLPVIGPLGPDGALRVTGRAFLEAQ</sequence>
<gene>
    <name evidence="3" type="ORF">SAMN05216199_1862</name>
</gene>
<reference evidence="4" key="1">
    <citation type="submission" date="2016-10" db="EMBL/GenBank/DDBJ databases">
        <authorList>
            <person name="Varghese N."/>
            <person name="Submissions S."/>
        </authorList>
    </citation>
    <scope>NUCLEOTIDE SEQUENCE [LARGE SCALE GENOMIC DNA]</scope>
    <source>
        <strain evidence="4">CGMCC 1.6963</strain>
    </source>
</reference>
<feature type="transmembrane region" description="Helical" evidence="1">
    <location>
        <begin position="21"/>
        <end position="43"/>
    </location>
</feature>
<name>A0A1H9UD21_9MICO</name>
<keyword evidence="1" id="KW-0812">Transmembrane</keyword>
<keyword evidence="1" id="KW-1133">Transmembrane helix</keyword>
<dbReference type="STRING" id="587636.SAMN05216199_1862"/>
<dbReference type="Pfam" id="PF07811">
    <property type="entry name" value="TadE"/>
    <property type="match status" value="1"/>
</dbReference>
<keyword evidence="1" id="KW-0472">Membrane</keyword>
<dbReference type="Proteomes" id="UP000199019">
    <property type="component" value="Unassembled WGS sequence"/>
</dbReference>
<evidence type="ECO:0000259" key="2">
    <source>
        <dbReference type="Pfam" id="PF07811"/>
    </source>
</evidence>
<dbReference type="RefSeq" id="WP_091757495.1">
    <property type="nucleotide sequence ID" value="NZ_FOHB01000003.1"/>
</dbReference>
<protein>
    <submittedName>
        <fullName evidence="3">TadE-like protein</fullName>
    </submittedName>
</protein>
<evidence type="ECO:0000313" key="3">
    <source>
        <dbReference type="EMBL" id="SES07355.1"/>
    </source>
</evidence>
<dbReference type="OrthoDB" id="3254574at2"/>
<proteinExistence type="predicted"/>
<dbReference type="EMBL" id="FOHB01000003">
    <property type="protein sequence ID" value="SES07355.1"/>
    <property type="molecule type" value="Genomic_DNA"/>
</dbReference>
<dbReference type="AlphaFoldDB" id="A0A1H9UD21"/>